<reference evidence="3" key="1">
    <citation type="submission" date="2015-07" db="EMBL/GenBank/DDBJ databases">
        <authorList>
            <person name="Teixeira M.M."/>
            <person name="Souza R.C."/>
            <person name="Almeida L.G."/>
            <person name="Vicente V.A."/>
            <person name="de Hoog S."/>
            <person name="Bocca A.L."/>
            <person name="de Almeida S.R."/>
            <person name="Vasconcelos A.T."/>
            <person name="Felipe M.S."/>
        </authorList>
    </citation>
    <scope>NUCLEOTIDE SEQUENCE [LARGE SCALE GENOMIC DNA]</scope>
    <source>
        <strain evidence="3">KSF</strain>
    </source>
</reference>
<accession>A0A1C1CB43</accession>
<name>A0A1C1CB43_9EURO</name>
<dbReference type="EMBL" id="LGRB01000019">
    <property type="protein sequence ID" value="OCT45681.1"/>
    <property type="molecule type" value="Genomic_DNA"/>
</dbReference>
<proteinExistence type="predicted"/>
<feature type="region of interest" description="Disordered" evidence="1">
    <location>
        <begin position="1"/>
        <end position="74"/>
    </location>
</feature>
<comment type="caution">
    <text evidence="2">The sequence shown here is derived from an EMBL/GenBank/DDBJ whole genome shotgun (WGS) entry which is preliminary data.</text>
</comment>
<sequence>MPRSDSSSGYFGEPERHGHQGHRSRDWTYSSNDSFSRPPSPSRDRDRRSNLSRDYTDRGRDLDSHRHTNLYRSGSVFNPQRGRYAWSSSNESDGFYAPTRIPRDSFHNRRHRRRLATYDGHEQGFYERWERALPRGQYRDDTELDYSWRDRFPVRRTDADAELDFLLEGRRDDMRRRQGRRESRSHYRDSTAADADYEDNEAGLPDGYRNRRERERSASRSWQGLCTGTRNFAIEYGLDVLQREYMDRRRELGNPADEGPRARRRRRRQR</sequence>
<evidence type="ECO:0000256" key="1">
    <source>
        <dbReference type="SAM" id="MobiDB-lite"/>
    </source>
</evidence>
<feature type="compositionally biased region" description="Basic and acidic residues" evidence="1">
    <location>
        <begin position="42"/>
        <end position="66"/>
    </location>
</feature>
<dbReference type="VEuPathDB" id="FungiDB:G647_03579"/>
<feature type="region of interest" description="Disordered" evidence="1">
    <location>
        <begin position="175"/>
        <end position="215"/>
    </location>
</feature>
<feature type="compositionally biased region" description="Basic and acidic residues" evidence="1">
    <location>
        <begin position="13"/>
        <end position="26"/>
    </location>
</feature>
<evidence type="ECO:0000313" key="3">
    <source>
        <dbReference type="Proteomes" id="UP000094526"/>
    </source>
</evidence>
<gene>
    <name evidence="2" type="ORF">CLCR_01689</name>
</gene>
<feature type="region of interest" description="Disordered" evidence="1">
    <location>
        <begin position="251"/>
        <end position="270"/>
    </location>
</feature>
<dbReference type="Proteomes" id="UP000094526">
    <property type="component" value="Unassembled WGS sequence"/>
</dbReference>
<feature type="compositionally biased region" description="Basic and acidic residues" evidence="1">
    <location>
        <begin position="175"/>
        <end position="191"/>
    </location>
</feature>
<dbReference type="VEuPathDB" id="FungiDB:CLCR_01689"/>
<dbReference type="AlphaFoldDB" id="A0A1C1CB43"/>
<organism evidence="2 3">
    <name type="scientific">Cladophialophora carrionii</name>
    <dbReference type="NCBI Taxonomy" id="86049"/>
    <lineage>
        <taxon>Eukaryota</taxon>
        <taxon>Fungi</taxon>
        <taxon>Dikarya</taxon>
        <taxon>Ascomycota</taxon>
        <taxon>Pezizomycotina</taxon>
        <taxon>Eurotiomycetes</taxon>
        <taxon>Chaetothyriomycetidae</taxon>
        <taxon>Chaetothyriales</taxon>
        <taxon>Herpotrichiellaceae</taxon>
        <taxon>Cladophialophora</taxon>
    </lineage>
</organism>
<dbReference type="OrthoDB" id="10412740at2759"/>
<evidence type="ECO:0000313" key="2">
    <source>
        <dbReference type="EMBL" id="OCT45681.1"/>
    </source>
</evidence>
<protein>
    <submittedName>
        <fullName evidence="2">Uncharacterized protein</fullName>
    </submittedName>
</protein>
<keyword evidence="3" id="KW-1185">Reference proteome</keyword>